<dbReference type="SUPFAM" id="SSF52821">
    <property type="entry name" value="Rhodanese/Cell cycle control phosphatase"/>
    <property type="match status" value="1"/>
</dbReference>
<dbReference type="Gene3D" id="3.40.250.10">
    <property type="entry name" value="Rhodanese-like domain"/>
    <property type="match status" value="1"/>
</dbReference>
<dbReference type="AlphaFoldDB" id="A0A432Z4U6"/>
<keyword evidence="1" id="KW-0711">Selenium</keyword>
<dbReference type="GO" id="GO:0002098">
    <property type="term" value="P:tRNA wobble uridine modification"/>
    <property type="evidence" value="ECO:0007669"/>
    <property type="project" value="InterPro"/>
</dbReference>
<sequence>MSEQQVTKTQFDKLFLNDTPLLDLRAPSEFKKGAFSTAVNQPLMTDDERAKVGTCYKQHGQNAAIALGHDLVSGDTKQQRVDAWKDFFKDQPSGVIYCFRGGLRSQIVQQWLTEEGVDRPRVEGGYKALRQHLIQRTEELVANFRWIVVSGRTGCQKTEFIKRSSYSIDLEGLAHHRGSAFGRHPEPQPTQIDFENQLAVALIKLKAQGAKTVYIEDEGSHIGSVSVPENLRQATQKAERYPIESTLEQRVEVIYQEYVIEAENRYCSREQFEHYLLDSLSRTRKRLGDLRFRQLFSTLQQALSQDSRELHKQWIKGLLVDYYDPMYDYQMKKR</sequence>
<keyword evidence="4" id="KW-1185">Reference proteome</keyword>
<dbReference type="NCBIfam" id="TIGR03167">
    <property type="entry name" value="tRNA_sel_U_synt"/>
    <property type="match status" value="1"/>
</dbReference>
<dbReference type="GO" id="GO:0043828">
    <property type="term" value="F:tRNA 2-selenouridine synthase activity"/>
    <property type="evidence" value="ECO:0007669"/>
    <property type="project" value="InterPro"/>
</dbReference>
<dbReference type="NCBIfam" id="NF008750">
    <property type="entry name" value="PRK11784.1-2"/>
    <property type="match status" value="1"/>
</dbReference>
<dbReference type="InterPro" id="IPR017582">
    <property type="entry name" value="SelU"/>
</dbReference>
<dbReference type="NCBIfam" id="NF008751">
    <property type="entry name" value="PRK11784.1-3"/>
    <property type="match status" value="1"/>
</dbReference>
<evidence type="ECO:0000313" key="3">
    <source>
        <dbReference type="EMBL" id="RUO72910.1"/>
    </source>
</evidence>
<protein>
    <submittedName>
        <fullName evidence="3">tRNA 2-selenouridine(34) synthase MnmH</fullName>
    </submittedName>
</protein>
<dbReference type="PANTHER" id="PTHR30401">
    <property type="entry name" value="TRNA 2-SELENOURIDINE SYNTHASE"/>
    <property type="match status" value="1"/>
</dbReference>
<comment type="caution">
    <text evidence="3">The sequence shown here is derived from an EMBL/GenBank/DDBJ whole genome shotgun (WGS) entry which is preliminary data.</text>
</comment>
<gene>
    <name evidence="3" type="ORF">CWI78_00240</name>
</gene>
<dbReference type="RefSeq" id="WP_126779120.1">
    <property type="nucleotide sequence ID" value="NZ_PIQC01000001.1"/>
</dbReference>
<evidence type="ECO:0000313" key="4">
    <source>
        <dbReference type="Proteomes" id="UP000288058"/>
    </source>
</evidence>
<accession>A0A432Z4U6</accession>
<dbReference type="CDD" id="cd01520">
    <property type="entry name" value="RHOD_YbbB"/>
    <property type="match status" value="1"/>
</dbReference>
<dbReference type="PANTHER" id="PTHR30401:SF0">
    <property type="entry name" value="TRNA 2-SELENOURIDINE SYNTHASE"/>
    <property type="match status" value="1"/>
</dbReference>
<proteinExistence type="predicted"/>
<dbReference type="Pfam" id="PF26341">
    <property type="entry name" value="AAA_SelU"/>
    <property type="match status" value="1"/>
</dbReference>
<name>A0A432Z4U6_9GAMM</name>
<dbReference type="InterPro" id="IPR001763">
    <property type="entry name" value="Rhodanese-like_dom"/>
</dbReference>
<dbReference type="InterPro" id="IPR036873">
    <property type="entry name" value="Rhodanese-like_dom_sf"/>
</dbReference>
<dbReference type="OrthoDB" id="9808735at2"/>
<dbReference type="PROSITE" id="PS50206">
    <property type="entry name" value="RHODANESE_3"/>
    <property type="match status" value="1"/>
</dbReference>
<feature type="domain" description="Rhodanese" evidence="2">
    <location>
        <begin position="15"/>
        <end position="138"/>
    </location>
</feature>
<dbReference type="Proteomes" id="UP000288058">
    <property type="component" value="Unassembled WGS sequence"/>
</dbReference>
<dbReference type="EMBL" id="PIQC01000001">
    <property type="protein sequence ID" value="RUO72910.1"/>
    <property type="molecule type" value="Genomic_DNA"/>
</dbReference>
<organism evidence="3 4">
    <name type="scientific">Idiomarina ramblicola</name>
    <dbReference type="NCBI Taxonomy" id="263724"/>
    <lineage>
        <taxon>Bacteria</taxon>
        <taxon>Pseudomonadati</taxon>
        <taxon>Pseudomonadota</taxon>
        <taxon>Gammaproteobacteria</taxon>
        <taxon>Alteromonadales</taxon>
        <taxon>Idiomarinaceae</taxon>
        <taxon>Idiomarina</taxon>
    </lineage>
</organism>
<dbReference type="InterPro" id="IPR058840">
    <property type="entry name" value="AAA_SelU"/>
</dbReference>
<reference evidence="4" key="1">
    <citation type="journal article" date="2018" name="Front. Microbiol.">
        <title>Genome-Based Analysis Reveals the Taxonomy and Diversity of the Family Idiomarinaceae.</title>
        <authorList>
            <person name="Liu Y."/>
            <person name="Lai Q."/>
            <person name="Shao Z."/>
        </authorList>
    </citation>
    <scope>NUCLEOTIDE SEQUENCE [LARGE SCALE GENOMIC DNA]</scope>
    <source>
        <strain evidence="4">R22</strain>
    </source>
</reference>
<evidence type="ECO:0000259" key="2">
    <source>
        <dbReference type="PROSITE" id="PS50206"/>
    </source>
</evidence>
<dbReference type="SMART" id="SM00450">
    <property type="entry name" value="RHOD"/>
    <property type="match status" value="1"/>
</dbReference>
<evidence type="ECO:0000256" key="1">
    <source>
        <dbReference type="ARBA" id="ARBA00023266"/>
    </source>
</evidence>